<name>A0A933MJ08_UNCT6</name>
<gene>
    <name evidence="2" type="ORF">HY768_02995</name>
</gene>
<sequence length="119" mass="13457">MKKAFYFASVVVVLFIFSYSNAAAASDSLSYPSKHGSNYTINLAGPTMGLSLAFGRFVSKNSEIELGLGFVGAYAGYKYHWWMWRNEDNERLSPYSGLYYSRFLTFDTLETIESLIIVK</sequence>
<reference evidence="2" key="1">
    <citation type="submission" date="2020-07" db="EMBL/GenBank/DDBJ databases">
        <title>Huge and variable diversity of episymbiotic CPR bacteria and DPANN archaea in groundwater ecosystems.</title>
        <authorList>
            <person name="He C.Y."/>
            <person name="Keren R."/>
            <person name="Whittaker M."/>
            <person name="Farag I.F."/>
            <person name="Doudna J."/>
            <person name="Cate J.H.D."/>
            <person name="Banfield J.F."/>
        </authorList>
    </citation>
    <scope>NUCLEOTIDE SEQUENCE</scope>
    <source>
        <strain evidence="2">NC_groundwater_1520_Pr4_B-0.1um_53_5</strain>
    </source>
</reference>
<dbReference type="Proteomes" id="UP000736328">
    <property type="component" value="Unassembled WGS sequence"/>
</dbReference>
<keyword evidence="1" id="KW-0732">Signal</keyword>
<dbReference type="AlphaFoldDB" id="A0A933MJ08"/>
<feature type="signal peptide" evidence="1">
    <location>
        <begin position="1"/>
        <end position="24"/>
    </location>
</feature>
<evidence type="ECO:0000313" key="3">
    <source>
        <dbReference type="Proteomes" id="UP000736328"/>
    </source>
</evidence>
<evidence type="ECO:0008006" key="4">
    <source>
        <dbReference type="Google" id="ProtNLM"/>
    </source>
</evidence>
<protein>
    <recommendedName>
        <fullName evidence="4">DUF3575 domain-containing protein</fullName>
    </recommendedName>
</protein>
<dbReference type="EMBL" id="JACQXR010000036">
    <property type="protein sequence ID" value="MBI4726184.1"/>
    <property type="molecule type" value="Genomic_DNA"/>
</dbReference>
<accession>A0A933MJ08</accession>
<evidence type="ECO:0000313" key="2">
    <source>
        <dbReference type="EMBL" id="MBI4726184.1"/>
    </source>
</evidence>
<proteinExistence type="predicted"/>
<organism evidence="2 3">
    <name type="scientific">candidate division TA06 bacterium</name>
    <dbReference type="NCBI Taxonomy" id="2250710"/>
    <lineage>
        <taxon>Bacteria</taxon>
        <taxon>Bacteria division TA06</taxon>
    </lineage>
</organism>
<comment type="caution">
    <text evidence="2">The sequence shown here is derived from an EMBL/GenBank/DDBJ whole genome shotgun (WGS) entry which is preliminary data.</text>
</comment>
<feature type="chain" id="PRO_5036859496" description="DUF3575 domain-containing protein" evidence="1">
    <location>
        <begin position="25"/>
        <end position="119"/>
    </location>
</feature>
<evidence type="ECO:0000256" key="1">
    <source>
        <dbReference type="SAM" id="SignalP"/>
    </source>
</evidence>